<keyword evidence="2" id="KW-0472">Membrane</keyword>
<dbReference type="Pfam" id="PF05359">
    <property type="entry name" value="DUF748"/>
    <property type="match status" value="1"/>
</dbReference>
<evidence type="ECO:0000256" key="2">
    <source>
        <dbReference type="SAM" id="Phobius"/>
    </source>
</evidence>
<accession>A0A9X1P558</accession>
<dbReference type="InterPro" id="IPR008023">
    <property type="entry name" value="DUF748"/>
</dbReference>
<sequence length="383" mass="43903">MKRSVKILIGIVIILIIARLLLPYFVVRYVNKVLADMNGYTGRIEDVDIHLIRGAYQIDGMNIRKVNGKIKEPFILIPKMDLSVQWESLLKGKLVSKVECYNPEINFAFSSSEEGSQTGAENDWTKVIKDLLPIEINRFEIIDGKVDLTSIVSQPKTDLTLNNFQLEIENIRNVEEKGKALPSPVKATGDLPGFGGTMLFTANMLLLKQIPDFDYNMSLKDLQLVKLNSLSRQYGNLDFEQGTMSLVSEMRMVDGKLEGYLKPLTKDMKIFKMKEENRNVSQFFRELLAEGGAFLLENKKKDQVATRIPLKGTVGDISTDLWPIIINVLRNAYVEAFKAEYDSSMSVKDTIKEVRKDRKEKRKEKREARKEKRERKKAERKKD</sequence>
<name>A0A9X1P558_9BACT</name>
<keyword evidence="2" id="KW-1133">Transmembrane helix</keyword>
<dbReference type="Proteomes" id="UP001139700">
    <property type="component" value="Unassembled WGS sequence"/>
</dbReference>
<organism evidence="3 4">
    <name type="scientific">Dyadobacter fanqingshengii</name>
    <dbReference type="NCBI Taxonomy" id="2906443"/>
    <lineage>
        <taxon>Bacteria</taxon>
        <taxon>Pseudomonadati</taxon>
        <taxon>Bacteroidota</taxon>
        <taxon>Cytophagia</taxon>
        <taxon>Cytophagales</taxon>
        <taxon>Spirosomataceae</taxon>
        <taxon>Dyadobacter</taxon>
    </lineage>
</organism>
<feature type="compositionally biased region" description="Basic and acidic residues" evidence="1">
    <location>
        <begin position="365"/>
        <end position="383"/>
    </location>
</feature>
<evidence type="ECO:0000256" key="1">
    <source>
        <dbReference type="SAM" id="MobiDB-lite"/>
    </source>
</evidence>
<feature type="transmembrane region" description="Helical" evidence="2">
    <location>
        <begin position="7"/>
        <end position="27"/>
    </location>
</feature>
<keyword evidence="2" id="KW-0812">Transmembrane</keyword>
<reference evidence="3" key="1">
    <citation type="submission" date="2021-12" db="EMBL/GenBank/DDBJ databases">
        <title>Novel species in genus Dyadobacter.</title>
        <authorList>
            <person name="Ma C."/>
        </authorList>
    </citation>
    <scope>NUCLEOTIDE SEQUENCE</scope>
    <source>
        <strain evidence="3">CY399</strain>
    </source>
</reference>
<keyword evidence="4" id="KW-1185">Reference proteome</keyword>
<proteinExistence type="predicted"/>
<feature type="region of interest" description="Disordered" evidence="1">
    <location>
        <begin position="352"/>
        <end position="383"/>
    </location>
</feature>
<gene>
    <name evidence="3" type="ORF">LXM24_00815</name>
</gene>
<dbReference type="RefSeq" id="WP_234611120.1">
    <property type="nucleotide sequence ID" value="NZ_CP098806.1"/>
</dbReference>
<protein>
    <submittedName>
        <fullName evidence="3">DUF748 domain-containing protein</fullName>
    </submittedName>
</protein>
<dbReference type="AlphaFoldDB" id="A0A9X1P558"/>
<comment type="caution">
    <text evidence="3">The sequence shown here is derived from an EMBL/GenBank/DDBJ whole genome shotgun (WGS) entry which is preliminary data.</text>
</comment>
<evidence type="ECO:0000313" key="3">
    <source>
        <dbReference type="EMBL" id="MCF0038606.1"/>
    </source>
</evidence>
<evidence type="ECO:0000313" key="4">
    <source>
        <dbReference type="Proteomes" id="UP001139700"/>
    </source>
</evidence>
<dbReference type="EMBL" id="JAJTTA010000001">
    <property type="protein sequence ID" value="MCF0038606.1"/>
    <property type="molecule type" value="Genomic_DNA"/>
</dbReference>